<feature type="compositionally biased region" description="Basic and acidic residues" evidence="1">
    <location>
        <begin position="88"/>
        <end position="106"/>
    </location>
</feature>
<protein>
    <submittedName>
        <fullName evidence="2">Uncharacterized protein</fullName>
    </submittedName>
</protein>
<accession>A0AAW2GRQ1</accession>
<evidence type="ECO:0000256" key="1">
    <source>
        <dbReference type="SAM" id="MobiDB-lite"/>
    </source>
</evidence>
<dbReference type="EMBL" id="JADYXP020000002">
    <property type="protein sequence ID" value="KAL0129977.1"/>
    <property type="molecule type" value="Genomic_DNA"/>
</dbReference>
<gene>
    <name evidence="2" type="ORF">PUN28_001922</name>
</gene>
<comment type="caution">
    <text evidence="2">The sequence shown here is derived from an EMBL/GenBank/DDBJ whole genome shotgun (WGS) entry which is preliminary data.</text>
</comment>
<keyword evidence="3" id="KW-1185">Reference proteome</keyword>
<dbReference type="AlphaFoldDB" id="A0AAW2GRQ1"/>
<reference evidence="2 3" key="1">
    <citation type="submission" date="2023-03" db="EMBL/GenBank/DDBJ databases">
        <title>High recombination rates correlate with genetic variation in Cardiocondyla obscurior ants.</title>
        <authorList>
            <person name="Errbii M."/>
        </authorList>
    </citation>
    <scope>NUCLEOTIDE SEQUENCE [LARGE SCALE GENOMIC DNA]</scope>
    <source>
        <strain evidence="2">Alpha-2009</strain>
        <tissue evidence="2">Whole body</tissue>
    </source>
</reference>
<proteinExistence type="predicted"/>
<evidence type="ECO:0000313" key="3">
    <source>
        <dbReference type="Proteomes" id="UP001430953"/>
    </source>
</evidence>
<sequence>MHLRKYKYIRMEKINDFINLLLRYIVTLYRRHHSKETHSTHTYTNEKKKEKKKVMILLVVGNKSIHATNFITICSDTYLTCNDKTLETSEKKKEKERGREKERDWSRVGLKPGASRSKKKLLLSTKCRKSISSYLERTSRI</sequence>
<organism evidence="2 3">
    <name type="scientific">Cardiocondyla obscurior</name>
    <dbReference type="NCBI Taxonomy" id="286306"/>
    <lineage>
        <taxon>Eukaryota</taxon>
        <taxon>Metazoa</taxon>
        <taxon>Ecdysozoa</taxon>
        <taxon>Arthropoda</taxon>
        <taxon>Hexapoda</taxon>
        <taxon>Insecta</taxon>
        <taxon>Pterygota</taxon>
        <taxon>Neoptera</taxon>
        <taxon>Endopterygota</taxon>
        <taxon>Hymenoptera</taxon>
        <taxon>Apocrita</taxon>
        <taxon>Aculeata</taxon>
        <taxon>Formicoidea</taxon>
        <taxon>Formicidae</taxon>
        <taxon>Myrmicinae</taxon>
        <taxon>Cardiocondyla</taxon>
    </lineage>
</organism>
<feature type="region of interest" description="Disordered" evidence="1">
    <location>
        <begin position="88"/>
        <end position="117"/>
    </location>
</feature>
<name>A0AAW2GRQ1_9HYME</name>
<evidence type="ECO:0000313" key="2">
    <source>
        <dbReference type="EMBL" id="KAL0129977.1"/>
    </source>
</evidence>
<dbReference type="Proteomes" id="UP001430953">
    <property type="component" value="Unassembled WGS sequence"/>
</dbReference>